<accession>A0A0J1GXE7</accession>
<dbReference type="EMBL" id="LDOT01000023">
    <property type="protein sequence ID" value="KLV04114.1"/>
    <property type="molecule type" value="Genomic_DNA"/>
</dbReference>
<organism evidence="1 2">
    <name type="scientific">Photobacterium aquae</name>
    <dbReference type="NCBI Taxonomy" id="1195763"/>
    <lineage>
        <taxon>Bacteria</taxon>
        <taxon>Pseudomonadati</taxon>
        <taxon>Pseudomonadota</taxon>
        <taxon>Gammaproteobacteria</taxon>
        <taxon>Vibrionales</taxon>
        <taxon>Vibrionaceae</taxon>
        <taxon>Photobacterium</taxon>
    </lineage>
</organism>
<evidence type="ECO:0000313" key="2">
    <source>
        <dbReference type="Proteomes" id="UP000036097"/>
    </source>
</evidence>
<evidence type="ECO:0000313" key="1">
    <source>
        <dbReference type="EMBL" id="KLV04114.1"/>
    </source>
</evidence>
<keyword evidence="2" id="KW-1185">Reference proteome</keyword>
<dbReference type="Proteomes" id="UP000036097">
    <property type="component" value="Unassembled WGS sequence"/>
</dbReference>
<gene>
    <name evidence="1" type="ORF">ABT56_16020</name>
</gene>
<proteinExistence type="predicted"/>
<name>A0A0J1GXE7_9GAMM</name>
<dbReference type="PATRIC" id="fig|1195763.3.peg.3412"/>
<dbReference type="AlphaFoldDB" id="A0A0J1GXE7"/>
<sequence length="86" mass="10139">MNQAPFKYGLAEEVILLKCNKRFLTKIADYFSSKNLVINLSIIALFFQDNTNLYQNVSLDCSHYSILSQKRHGRLDKIRIFPINWR</sequence>
<protein>
    <submittedName>
        <fullName evidence="1">Uncharacterized protein</fullName>
    </submittedName>
</protein>
<comment type="caution">
    <text evidence="1">The sequence shown here is derived from an EMBL/GenBank/DDBJ whole genome shotgun (WGS) entry which is preliminary data.</text>
</comment>
<reference evidence="1 2" key="1">
    <citation type="submission" date="2015-05" db="EMBL/GenBank/DDBJ databases">
        <title>Photobacterium galathea sp. nov.</title>
        <authorList>
            <person name="Machado H."/>
            <person name="Gram L."/>
        </authorList>
    </citation>
    <scope>NUCLEOTIDE SEQUENCE [LARGE SCALE GENOMIC DNA]</scope>
    <source>
        <strain evidence="1 2">CGMCC 1.12159</strain>
    </source>
</reference>